<accession>A0A255Z1F2</accession>
<name>A0A255Z1F2_9SPHN</name>
<evidence type="ECO:0008006" key="3">
    <source>
        <dbReference type="Google" id="ProtNLM"/>
    </source>
</evidence>
<dbReference type="Proteomes" id="UP000216991">
    <property type="component" value="Unassembled WGS sequence"/>
</dbReference>
<dbReference type="EMBL" id="NOXT01000064">
    <property type="protein sequence ID" value="OYQ34764.1"/>
    <property type="molecule type" value="Genomic_DNA"/>
</dbReference>
<comment type="caution">
    <text evidence="1">The sequence shown here is derived from an EMBL/GenBank/DDBJ whole genome shotgun (WGS) entry which is preliminary data.</text>
</comment>
<dbReference type="OrthoDB" id="1491023at2"/>
<reference evidence="1 2" key="1">
    <citation type="submission" date="2017-07" db="EMBL/GenBank/DDBJ databases">
        <title>Sandarakinorhabdus cyanobacteriorum sp. nov., a novel bacterium isolated from cyanobacterial aggregates in a eutrophic lake.</title>
        <authorList>
            <person name="Cai H."/>
        </authorList>
    </citation>
    <scope>NUCLEOTIDE SEQUENCE [LARGE SCALE GENOMIC DNA]</scope>
    <source>
        <strain evidence="1 2">TH057</strain>
    </source>
</reference>
<protein>
    <recommendedName>
        <fullName evidence="3">Alpha/beta hydrolase</fullName>
    </recommendedName>
</protein>
<gene>
    <name evidence="1" type="ORF">CHU93_02080</name>
</gene>
<keyword evidence="2" id="KW-1185">Reference proteome</keyword>
<dbReference type="RefSeq" id="WP_094472551.1">
    <property type="nucleotide sequence ID" value="NZ_NOXT01000064.1"/>
</dbReference>
<sequence>MTAGNSPTLILTRNGKADPGQEVQLAALKTRLQQPDARLLLHLHGGLVNQASGEAAAQRLAGSGDNSWQLGPDWAQLYVIWRTGAFETLATNWTDLVHDDRLYQTILRKLISFVGGKLGMPAIGGTRAAASTFGFDEAEIHRRIIGQGDRRDPFGEIDVHLAPELPTGARAALITPQDEGELALEFQAQLAADDQFQLATGEIGAFTEVVAGTRGISSLAGILEPDDGRSLARLDASVRAEIAAAIPAGGPSRGAVSVGVSVLKHAGMIAYRVFKRFRNRRDHGFHATIVEEICRELYGDLVGAKVWGMMVQDAADHFAPGGFGTTLLDLLKDVPAPQRFAVTAHSAGSIWASRMLLALAARNQTARLRLIMLAPAARHDLFAETVGAAGNRIELCRMFTMTDELERKDAVLGHEKGYIYPSSLLYCVSGLFEERSAAAYPDAPLVGMQRYAGVTWLDPDEASNAQTITGFFSAPGRGIVTSPTPGITMADCHGCFDDEPLTLKSAAALF</sequence>
<dbReference type="AlphaFoldDB" id="A0A255Z1F2"/>
<organism evidence="1 2">
    <name type="scientific">Sandarakinorhabdus cyanobacteriorum</name>
    <dbReference type="NCBI Taxonomy" id="1981098"/>
    <lineage>
        <taxon>Bacteria</taxon>
        <taxon>Pseudomonadati</taxon>
        <taxon>Pseudomonadota</taxon>
        <taxon>Alphaproteobacteria</taxon>
        <taxon>Sphingomonadales</taxon>
        <taxon>Sphingosinicellaceae</taxon>
        <taxon>Sandarakinorhabdus</taxon>
    </lineage>
</organism>
<evidence type="ECO:0000313" key="1">
    <source>
        <dbReference type="EMBL" id="OYQ34764.1"/>
    </source>
</evidence>
<evidence type="ECO:0000313" key="2">
    <source>
        <dbReference type="Proteomes" id="UP000216991"/>
    </source>
</evidence>
<proteinExistence type="predicted"/>